<gene>
    <name evidence="8 9 10" type="primary">LOC115210921</name>
</gene>
<dbReference type="Pfam" id="PF10242">
    <property type="entry name" value="L_HMGIC_fpl"/>
    <property type="match status" value="1"/>
</dbReference>
<dbReference type="Proteomes" id="UP000515154">
    <property type="component" value="Linkage group LG4"/>
</dbReference>
<evidence type="ECO:0000313" key="10">
    <source>
        <dbReference type="RefSeq" id="XP_036357852.1"/>
    </source>
</evidence>
<dbReference type="InterPro" id="IPR019372">
    <property type="entry name" value="LHFPL"/>
</dbReference>
<dbReference type="PANTHER" id="PTHR12489">
    <property type="entry name" value="LIPOMA HMGIC FUSION PARTNER-LIKE PROTEIN"/>
    <property type="match status" value="1"/>
</dbReference>
<feature type="transmembrane region" description="Helical" evidence="6">
    <location>
        <begin position="95"/>
        <end position="121"/>
    </location>
</feature>
<keyword evidence="3 6" id="KW-1133">Transmembrane helix</keyword>
<proteinExistence type="predicted"/>
<evidence type="ECO:0000256" key="4">
    <source>
        <dbReference type="ARBA" id="ARBA00023136"/>
    </source>
</evidence>
<dbReference type="AlphaFoldDB" id="A0A6P7SC47"/>
<dbReference type="RefSeq" id="XP_029635567.1">
    <property type="nucleotide sequence ID" value="XM_029779707.2"/>
</dbReference>
<dbReference type="RefSeq" id="XP_029635566.1">
    <property type="nucleotide sequence ID" value="XM_029779706.2"/>
</dbReference>
<evidence type="ECO:0000256" key="6">
    <source>
        <dbReference type="SAM" id="Phobius"/>
    </source>
</evidence>
<protein>
    <submittedName>
        <fullName evidence="8 9">LHFPL tetraspan subfamily member 3 protein</fullName>
    </submittedName>
</protein>
<comment type="subcellular location">
    <subcellularLocation>
        <location evidence="1">Membrane</location>
        <topology evidence="1">Multi-pass membrane protein</topology>
    </subcellularLocation>
</comment>
<feature type="transmembrane region" description="Helical" evidence="6">
    <location>
        <begin position="176"/>
        <end position="200"/>
    </location>
</feature>
<evidence type="ECO:0000256" key="2">
    <source>
        <dbReference type="ARBA" id="ARBA00022692"/>
    </source>
</evidence>
<evidence type="ECO:0000313" key="9">
    <source>
        <dbReference type="RefSeq" id="XP_029635567.1"/>
    </source>
</evidence>
<dbReference type="KEGG" id="osn:115210921"/>
<dbReference type="GO" id="GO:0007605">
    <property type="term" value="P:sensory perception of sound"/>
    <property type="evidence" value="ECO:0007669"/>
    <property type="project" value="TreeGrafter"/>
</dbReference>
<organism evidence="7 8">
    <name type="scientific">Octopus sinensis</name>
    <name type="common">East Asian common octopus</name>
    <dbReference type="NCBI Taxonomy" id="2607531"/>
    <lineage>
        <taxon>Eukaryota</taxon>
        <taxon>Metazoa</taxon>
        <taxon>Spiralia</taxon>
        <taxon>Lophotrochozoa</taxon>
        <taxon>Mollusca</taxon>
        <taxon>Cephalopoda</taxon>
        <taxon>Coleoidea</taxon>
        <taxon>Octopodiformes</taxon>
        <taxon>Octopoda</taxon>
        <taxon>Incirrata</taxon>
        <taxon>Octopodidae</taxon>
        <taxon>Octopus</taxon>
    </lineage>
</organism>
<evidence type="ECO:0000313" key="8">
    <source>
        <dbReference type="RefSeq" id="XP_029635566.1"/>
    </source>
</evidence>
<evidence type="ECO:0000256" key="3">
    <source>
        <dbReference type="ARBA" id="ARBA00022989"/>
    </source>
</evidence>
<keyword evidence="4 6" id="KW-0472">Membrane</keyword>
<dbReference type="GO" id="GO:0005886">
    <property type="term" value="C:plasma membrane"/>
    <property type="evidence" value="ECO:0007669"/>
    <property type="project" value="TreeGrafter"/>
</dbReference>
<keyword evidence="7" id="KW-1185">Reference proteome</keyword>
<evidence type="ECO:0000256" key="5">
    <source>
        <dbReference type="SAM" id="MobiDB-lite"/>
    </source>
</evidence>
<dbReference type="RefSeq" id="XP_036357852.1">
    <property type="nucleotide sequence ID" value="XM_036501959.1"/>
</dbReference>
<feature type="transmembrane region" description="Helical" evidence="6">
    <location>
        <begin position="23"/>
        <end position="44"/>
    </location>
</feature>
<name>A0A6P7SC47_9MOLL</name>
<evidence type="ECO:0000313" key="7">
    <source>
        <dbReference type="Proteomes" id="UP000515154"/>
    </source>
</evidence>
<feature type="region of interest" description="Disordered" evidence="5">
    <location>
        <begin position="228"/>
        <end position="256"/>
    </location>
</feature>
<sequence>MEVQYYSDITRVYHTNYVRNSRAIAVLWGIFTICFTLLNIVVFIQPQWFGDTMNSPDIGFFGLYEYCERTAGSTDFRCIGEFTNMESILNASFKAAGFFVGFSALLFIICVLCLLLFFFLNTATVLKICGWIQTLSAISMFLGCVVYPNGWDNETVRRICGVGATKYYLDRCTIRWAYILAIILIFDAIILAVLAFVLAAKQARVLPEIYHKNPHQQDTISKIMSEQEHDGFSEYSHRSEKSKRSLHSSRPDPYHM</sequence>
<feature type="transmembrane region" description="Helical" evidence="6">
    <location>
        <begin position="128"/>
        <end position="148"/>
    </location>
</feature>
<evidence type="ECO:0000256" key="1">
    <source>
        <dbReference type="ARBA" id="ARBA00004141"/>
    </source>
</evidence>
<dbReference type="PANTHER" id="PTHR12489:SF1">
    <property type="entry name" value="LP10272P"/>
    <property type="match status" value="1"/>
</dbReference>
<accession>A0A6P7SC47</accession>
<reference evidence="8 9" key="1">
    <citation type="submission" date="2025-08" db="UniProtKB">
        <authorList>
            <consortium name="RefSeq"/>
        </authorList>
    </citation>
    <scope>IDENTIFICATION</scope>
</reference>
<keyword evidence="2 6" id="KW-0812">Transmembrane</keyword>